<dbReference type="InterPro" id="IPR039537">
    <property type="entry name" value="Retrotran_Ty1/copia-like"/>
</dbReference>
<dbReference type="GO" id="GO:0006508">
    <property type="term" value="P:proteolysis"/>
    <property type="evidence" value="ECO:0007669"/>
    <property type="project" value="UniProtKB-KW"/>
</dbReference>
<dbReference type="InterPro" id="IPR057670">
    <property type="entry name" value="SH3_retrovirus"/>
</dbReference>
<dbReference type="SUPFAM" id="SSF53098">
    <property type="entry name" value="Ribonuclease H-like"/>
    <property type="match status" value="1"/>
</dbReference>
<dbReference type="GO" id="GO:0003676">
    <property type="term" value="F:nucleic acid binding"/>
    <property type="evidence" value="ECO:0007669"/>
    <property type="project" value="InterPro"/>
</dbReference>
<dbReference type="OrthoDB" id="1426048at2759"/>
<dbReference type="Pfam" id="PF00665">
    <property type="entry name" value="rve"/>
    <property type="match status" value="1"/>
</dbReference>
<dbReference type="PANTHER" id="PTHR42648:SF18">
    <property type="entry name" value="RETROTRANSPOSON, UNCLASSIFIED-LIKE PROTEIN"/>
    <property type="match status" value="1"/>
</dbReference>
<dbReference type="EMBL" id="SZYD01000004">
    <property type="protein sequence ID" value="KAD6453218.1"/>
    <property type="molecule type" value="Genomic_DNA"/>
</dbReference>
<dbReference type="Pfam" id="PF22936">
    <property type="entry name" value="Pol_BBD"/>
    <property type="match status" value="1"/>
</dbReference>
<dbReference type="AlphaFoldDB" id="A0A5N6PFV5"/>
<accession>A0A5N6PFV5</accession>
<sequence>MKEGEGVTAYFGRVMTVANEMRGFGEDMTEVKVVEKVLRSLTTWAFFVECTQADKPVNFAEFDEGKKEWFTSLDEGFKHTVKLGNDLKLNVKGIGDVKLVVDGITQVITRVYYVPDLTSSLLSIGQLLEKNLTVVFKRGRCSIYHPQRGTIMRSRMTENRMFVIQANVKELEQICLKTDEEENQIWHKRLGHVNYKSLRTMQYKHMVNGLPKVAEPTKLCEVCNLGKQQRERGKRYVMVLIDDYSRKGWVYLLSKKSEALDKFKKIKLKVENETGLSIKSLRSDRGGEFISKEFNEFCESSGIRRQLTTAYTPQQNGVAERRNKTLMNMVRCLLIEKQMPKWFWPEAVNWACHITNRCATASLVDKVPEEIWSGQRPSVVHCKIFGCIGYAHVPVQLRSKLDNRSVKCIFVGISSESKAFRMYDPDAKKIIISKDVVFEEGDRWDWSVNEFGTDTFVVLDMDEIQGNVQQNNEGIFMETQSEVTQHGEMSGARDGDGAQ</sequence>
<dbReference type="PANTHER" id="PTHR42648">
    <property type="entry name" value="TRANSPOSASE, PUTATIVE-RELATED"/>
    <property type="match status" value="1"/>
</dbReference>
<protein>
    <recommendedName>
        <fullName evidence="2">Integrase catalytic domain-containing protein</fullName>
    </recommendedName>
</protein>
<dbReference type="Pfam" id="PF25597">
    <property type="entry name" value="SH3_retrovirus"/>
    <property type="match status" value="1"/>
</dbReference>
<dbReference type="Gene3D" id="3.30.420.10">
    <property type="entry name" value="Ribonuclease H-like superfamily/Ribonuclease H"/>
    <property type="match status" value="1"/>
</dbReference>
<dbReference type="GO" id="GO:0015074">
    <property type="term" value="P:DNA integration"/>
    <property type="evidence" value="ECO:0007669"/>
    <property type="project" value="InterPro"/>
</dbReference>
<evidence type="ECO:0000313" key="3">
    <source>
        <dbReference type="EMBL" id="KAD6453218.1"/>
    </source>
</evidence>
<organism evidence="3 4">
    <name type="scientific">Mikania micrantha</name>
    <name type="common">bitter vine</name>
    <dbReference type="NCBI Taxonomy" id="192012"/>
    <lineage>
        <taxon>Eukaryota</taxon>
        <taxon>Viridiplantae</taxon>
        <taxon>Streptophyta</taxon>
        <taxon>Embryophyta</taxon>
        <taxon>Tracheophyta</taxon>
        <taxon>Spermatophyta</taxon>
        <taxon>Magnoliopsida</taxon>
        <taxon>eudicotyledons</taxon>
        <taxon>Gunneridae</taxon>
        <taxon>Pentapetalae</taxon>
        <taxon>asterids</taxon>
        <taxon>campanulids</taxon>
        <taxon>Asterales</taxon>
        <taxon>Asteraceae</taxon>
        <taxon>Asteroideae</taxon>
        <taxon>Heliantheae alliance</taxon>
        <taxon>Eupatorieae</taxon>
        <taxon>Mikania</taxon>
    </lineage>
</organism>
<dbReference type="PROSITE" id="PS50994">
    <property type="entry name" value="INTEGRASE"/>
    <property type="match status" value="1"/>
</dbReference>
<dbReference type="InterPro" id="IPR054722">
    <property type="entry name" value="PolX-like_BBD"/>
</dbReference>
<feature type="domain" description="Integrase catalytic" evidence="2">
    <location>
        <begin position="212"/>
        <end position="376"/>
    </location>
</feature>
<dbReference type="InterPro" id="IPR036397">
    <property type="entry name" value="RNaseH_sf"/>
</dbReference>
<gene>
    <name evidence="3" type="ORF">E3N88_07923</name>
</gene>
<dbReference type="InterPro" id="IPR001584">
    <property type="entry name" value="Integrase_cat-core"/>
</dbReference>
<keyword evidence="1" id="KW-0378">Hydrolase</keyword>
<proteinExistence type="predicted"/>
<keyword evidence="4" id="KW-1185">Reference proteome</keyword>
<dbReference type="InterPro" id="IPR025724">
    <property type="entry name" value="GAG-pre-integrase_dom"/>
</dbReference>
<dbReference type="Pfam" id="PF13976">
    <property type="entry name" value="gag_pre-integrs"/>
    <property type="match status" value="1"/>
</dbReference>
<evidence type="ECO:0000313" key="4">
    <source>
        <dbReference type="Proteomes" id="UP000326396"/>
    </source>
</evidence>
<comment type="caution">
    <text evidence="3">The sequence shown here is derived from an EMBL/GenBank/DDBJ whole genome shotgun (WGS) entry which is preliminary data.</text>
</comment>
<keyword evidence="1" id="KW-0645">Protease</keyword>
<dbReference type="Proteomes" id="UP000326396">
    <property type="component" value="Linkage Group LG12"/>
</dbReference>
<evidence type="ECO:0000259" key="2">
    <source>
        <dbReference type="PROSITE" id="PS50994"/>
    </source>
</evidence>
<dbReference type="InterPro" id="IPR012337">
    <property type="entry name" value="RNaseH-like_sf"/>
</dbReference>
<dbReference type="GO" id="GO:0008233">
    <property type="term" value="F:peptidase activity"/>
    <property type="evidence" value="ECO:0007669"/>
    <property type="project" value="UniProtKB-KW"/>
</dbReference>
<name>A0A5N6PFV5_9ASTR</name>
<evidence type="ECO:0000256" key="1">
    <source>
        <dbReference type="ARBA" id="ARBA00022670"/>
    </source>
</evidence>
<reference evidence="3 4" key="1">
    <citation type="submission" date="2019-05" db="EMBL/GenBank/DDBJ databases">
        <title>Mikania micrantha, genome provides insights into the molecular mechanism of rapid growth.</title>
        <authorList>
            <person name="Liu B."/>
        </authorList>
    </citation>
    <scope>NUCLEOTIDE SEQUENCE [LARGE SCALE GENOMIC DNA]</scope>
    <source>
        <strain evidence="3">NLD-2019</strain>
        <tissue evidence="3">Leaf</tissue>
    </source>
</reference>